<dbReference type="SUPFAM" id="SSF53850">
    <property type="entry name" value="Periplasmic binding protein-like II"/>
    <property type="match status" value="1"/>
</dbReference>
<dbReference type="PROSITE" id="PS51257">
    <property type="entry name" value="PROKAR_LIPOPROTEIN"/>
    <property type="match status" value="1"/>
</dbReference>
<protein>
    <submittedName>
        <fullName evidence="2">Glycine/betaine ABC transporter substrate-binding protein</fullName>
    </submittedName>
</protein>
<dbReference type="GO" id="GO:0022857">
    <property type="term" value="F:transmembrane transporter activity"/>
    <property type="evidence" value="ECO:0007669"/>
    <property type="project" value="InterPro"/>
</dbReference>
<dbReference type="Pfam" id="PF04069">
    <property type="entry name" value="OpuAC"/>
    <property type="match status" value="1"/>
</dbReference>
<reference evidence="2 3" key="1">
    <citation type="submission" date="2020-10" db="EMBL/GenBank/DDBJ databases">
        <title>Ca. Dormibacterota MAGs.</title>
        <authorList>
            <person name="Montgomery K."/>
        </authorList>
    </citation>
    <scope>NUCLEOTIDE SEQUENCE [LARGE SCALE GENOMIC DNA]</scope>
    <source>
        <strain evidence="2">SC8811_S16_3</strain>
    </source>
</reference>
<dbReference type="GO" id="GO:0043190">
    <property type="term" value="C:ATP-binding cassette (ABC) transporter complex"/>
    <property type="evidence" value="ECO:0007669"/>
    <property type="project" value="InterPro"/>
</dbReference>
<dbReference type="Proteomes" id="UP000620075">
    <property type="component" value="Unassembled WGS sequence"/>
</dbReference>
<accession>A0A934KG42</accession>
<name>A0A934KG42_9BACT</name>
<evidence type="ECO:0000259" key="1">
    <source>
        <dbReference type="Pfam" id="PF04069"/>
    </source>
</evidence>
<feature type="domain" description="ABC-type glycine betaine transport system substrate-binding" evidence="1">
    <location>
        <begin position="52"/>
        <end position="321"/>
    </location>
</feature>
<dbReference type="Gene3D" id="3.40.190.120">
    <property type="entry name" value="Osmoprotection protein (prox), domain 2"/>
    <property type="match status" value="1"/>
</dbReference>
<dbReference type="InterPro" id="IPR007210">
    <property type="entry name" value="ABC_Gly_betaine_transp_sub-bd"/>
</dbReference>
<proteinExistence type="predicted"/>
<comment type="caution">
    <text evidence="2">The sequence shown here is derived from an EMBL/GenBank/DDBJ whole genome shotgun (WGS) entry which is preliminary data.</text>
</comment>
<organism evidence="2 3">
    <name type="scientific">Candidatus Dormiibacter inghamiae</name>
    <dbReference type="NCBI Taxonomy" id="3127013"/>
    <lineage>
        <taxon>Bacteria</taxon>
        <taxon>Bacillati</taxon>
        <taxon>Candidatus Dormiibacterota</taxon>
        <taxon>Candidatus Dormibacteria</taxon>
        <taxon>Candidatus Dormibacterales</taxon>
        <taxon>Candidatus Dormibacteraceae</taxon>
        <taxon>Candidatus Dormiibacter</taxon>
    </lineage>
</organism>
<evidence type="ECO:0000313" key="2">
    <source>
        <dbReference type="EMBL" id="MBJ7602821.1"/>
    </source>
</evidence>
<gene>
    <name evidence="2" type="ORF">JF888_06460</name>
</gene>
<dbReference type="RefSeq" id="WP_338177802.1">
    <property type="nucleotide sequence ID" value="NZ_JAEKNQ010000024.1"/>
</dbReference>
<sequence length="325" mass="34645">MIPVLKEARWLAVLVAATLTVGGCGGSSGGGGGGSGGGSIAKNYHLSGAHFNVGAKEFTEQQVLGYITTNALKAAGASVNYQSLTGSNTVRAALTSGRIDMYWEYDGTAWLSYLNNTMPIKDPKEQFQSVSRTDLSQNHIKWLSPANFSDTYAVAVRQNAPGAMGQVKNLSQLASFVKAHPADSTFCGASEFLNRSDGLPGLEKTYGFTFPAGNIKTVDLAIDYISVAKGNPCNFAEVFTTDGRIQTLHLKVLDDDKATFASYVPALNVREQAYTPSSKQLNGISADLANKLTTDTMQQLNKQVDVDGMTAEDVAKSWLSKNGFV</sequence>
<dbReference type="Gene3D" id="3.40.190.10">
    <property type="entry name" value="Periplasmic binding protein-like II"/>
    <property type="match status" value="1"/>
</dbReference>
<dbReference type="EMBL" id="JAEKNQ010000024">
    <property type="protein sequence ID" value="MBJ7602821.1"/>
    <property type="molecule type" value="Genomic_DNA"/>
</dbReference>
<evidence type="ECO:0000313" key="3">
    <source>
        <dbReference type="Proteomes" id="UP000620075"/>
    </source>
</evidence>
<dbReference type="AlphaFoldDB" id="A0A934KG42"/>